<proteinExistence type="predicted"/>
<evidence type="ECO:0000313" key="1">
    <source>
        <dbReference type="EMBL" id="JAH19204.1"/>
    </source>
</evidence>
<reference evidence="1" key="2">
    <citation type="journal article" date="2015" name="Fish Shellfish Immunol.">
        <title>Early steps in the European eel (Anguilla anguilla)-Vibrio vulnificus interaction in the gills: Role of the RtxA13 toxin.</title>
        <authorList>
            <person name="Callol A."/>
            <person name="Pajuelo D."/>
            <person name="Ebbesson L."/>
            <person name="Teles M."/>
            <person name="MacKenzie S."/>
            <person name="Amaro C."/>
        </authorList>
    </citation>
    <scope>NUCLEOTIDE SEQUENCE</scope>
</reference>
<organism evidence="1">
    <name type="scientific">Anguilla anguilla</name>
    <name type="common">European freshwater eel</name>
    <name type="synonym">Muraena anguilla</name>
    <dbReference type="NCBI Taxonomy" id="7936"/>
    <lineage>
        <taxon>Eukaryota</taxon>
        <taxon>Metazoa</taxon>
        <taxon>Chordata</taxon>
        <taxon>Craniata</taxon>
        <taxon>Vertebrata</taxon>
        <taxon>Euteleostomi</taxon>
        <taxon>Actinopterygii</taxon>
        <taxon>Neopterygii</taxon>
        <taxon>Teleostei</taxon>
        <taxon>Anguilliformes</taxon>
        <taxon>Anguillidae</taxon>
        <taxon>Anguilla</taxon>
    </lineage>
</organism>
<accession>A0A0E9QQT8</accession>
<sequence>MGFQLLGRQKNLPLPSLITGPPCA</sequence>
<name>A0A0E9QQT8_ANGAN</name>
<dbReference type="AlphaFoldDB" id="A0A0E9QQT8"/>
<protein>
    <submittedName>
        <fullName evidence="1">Uncharacterized protein</fullName>
    </submittedName>
</protein>
<dbReference type="EMBL" id="GBXM01089373">
    <property type="protein sequence ID" value="JAH19204.1"/>
    <property type="molecule type" value="Transcribed_RNA"/>
</dbReference>
<reference evidence="1" key="1">
    <citation type="submission" date="2014-11" db="EMBL/GenBank/DDBJ databases">
        <authorList>
            <person name="Amaro Gonzalez C."/>
        </authorList>
    </citation>
    <scope>NUCLEOTIDE SEQUENCE</scope>
</reference>